<feature type="compositionally biased region" description="Acidic residues" evidence="4">
    <location>
        <begin position="492"/>
        <end position="501"/>
    </location>
</feature>
<dbReference type="Proteomes" id="UP001652627">
    <property type="component" value="Chromosome 2"/>
</dbReference>
<feature type="region of interest" description="Disordered" evidence="4">
    <location>
        <begin position="675"/>
        <end position="787"/>
    </location>
</feature>
<feature type="compositionally biased region" description="Basic and acidic residues" evidence="4">
    <location>
        <begin position="461"/>
        <end position="482"/>
    </location>
</feature>
<organism evidence="5 6">
    <name type="scientific">Apteryx mantelli</name>
    <name type="common">North Island brown kiwi</name>
    <dbReference type="NCBI Taxonomy" id="2696672"/>
    <lineage>
        <taxon>Eukaryota</taxon>
        <taxon>Metazoa</taxon>
        <taxon>Chordata</taxon>
        <taxon>Craniata</taxon>
        <taxon>Vertebrata</taxon>
        <taxon>Euteleostomi</taxon>
        <taxon>Archelosauria</taxon>
        <taxon>Archosauria</taxon>
        <taxon>Dinosauria</taxon>
        <taxon>Saurischia</taxon>
        <taxon>Theropoda</taxon>
        <taxon>Coelurosauria</taxon>
        <taxon>Aves</taxon>
        <taxon>Palaeognathae</taxon>
        <taxon>Apterygiformes</taxon>
        <taxon>Apterygidae</taxon>
        <taxon>Apteryx</taxon>
    </lineage>
</organism>
<dbReference type="Gene3D" id="1.25.40.10">
    <property type="entry name" value="Tetratricopeptide repeat domain"/>
    <property type="match status" value="3"/>
</dbReference>
<accession>A0ABM4E6E3</accession>
<dbReference type="InterPro" id="IPR019734">
    <property type="entry name" value="TPR_rpt"/>
</dbReference>
<feature type="repeat" description="TPR" evidence="3">
    <location>
        <begin position="134"/>
        <end position="167"/>
    </location>
</feature>
<feature type="compositionally biased region" description="Polar residues" evidence="4">
    <location>
        <begin position="79"/>
        <end position="93"/>
    </location>
</feature>
<evidence type="ECO:0000256" key="4">
    <source>
        <dbReference type="SAM" id="MobiDB-lite"/>
    </source>
</evidence>
<dbReference type="PROSITE" id="PS50005">
    <property type="entry name" value="TPR"/>
    <property type="match status" value="2"/>
</dbReference>
<dbReference type="PANTHER" id="PTHR45883:SF2">
    <property type="entry name" value="HSC70-INTERACTING PROTEIN"/>
    <property type="match status" value="1"/>
</dbReference>
<protein>
    <submittedName>
        <fullName evidence="6">LOW QUALITY PROTEIN: uncharacterized protein</fullName>
    </submittedName>
</protein>
<dbReference type="RefSeq" id="XP_067148277.1">
    <property type="nucleotide sequence ID" value="XM_067292176.1"/>
</dbReference>
<keyword evidence="1" id="KW-0677">Repeat</keyword>
<proteinExistence type="predicted"/>
<dbReference type="Pfam" id="PF00515">
    <property type="entry name" value="TPR_1"/>
    <property type="match status" value="1"/>
</dbReference>
<dbReference type="PANTHER" id="PTHR45883">
    <property type="entry name" value="HSC70-INTERACTING PROTEIN"/>
    <property type="match status" value="1"/>
</dbReference>
<feature type="compositionally biased region" description="Basic and acidic residues" evidence="4">
    <location>
        <begin position="675"/>
        <end position="684"/>
    </location>
</feature>
<evidence type="ECO:0000256" key="1">
    <source>
        <dbReference type="ARBA" id="ARBA00022737"/>
    </source>
</evidence>
<evidence type="ECO:0000313" key="5">
    <source>
        <dbReference type="Proteomes" id="UP001652627"/>
    </source>
</evidence>
<feature type="compositionally biased region" description="Basic and acidic residues" evidence="4">
    <location>
        <begin position="699"/>
        <end position="708"/>
    </location>
</feature>
<feature type="repeat" description="TPR" evidence="3">
    <location>
        <begin position="551"/>
        <end position="584"/>
    </location>
</feature>
<dbReference type="SUPFAM" id="SSF48452">
    <property type="entry name" value="TPR-like"/>
    <property type="match status" value="3"/>
</dbReference>
<feature type="region of interest" description="Disordered" evidence="4">
    <location>
        <begin position="461"/>
        <end position="501"/>
    </location>
</feature>
<name>A0ABM4E6E3_9AVES</name>
<evidence type="ECO:0000256" key="3">
    <source>
        <dbReference type="PROSITE-ProRule" id="PRU00339"/>
    </source>
</evidence>
<evidence type="ECO:0000313" key="6">
    <source>
        <dbReference type="RefSeq" id="XP_067148277.1"/>
    </source>
</evidence>
<dbReference type="InterPro" id="IPR011990">
    <property type="entry name" value="TPR-like_helical_dom_sf"/>
</dbReference>
<evidence type="ECO:0000256" key="2">
    <source>
        <dbReference type="ARBA" id="ARBA00022803"/>
    </source>
</evidence>
<sequence>MHSRKIYRENQGLAKLDQPFLNSEDRRFLRESIGSIENYIPSSSSNTDGKELVMATEQLPGESEEEEHGLESAKEEMTEPQTYNPQKKGGQNSDEVMEQITEKTREALNFLAKGENQKAIDLLSSVIKLNPYLASSYINRASVFLQLQKPNVAISDLDRAIKLNPNSAQAYKFQGKALQLLGQLKEAACNISLACKLDSEGQAKLEREGEANEELEIAESELEIDNEGVIEPEEDESPEMGDENLKVTSDMMKQADEKKKEAFDAVGRGNFQRAIQLFTDAIKLNPRLSTLYANRASVFVRLRKPNAAIRDCDKATKINPDSAQPYKWRGKAYWLLGHWQQAAKDLALACQLDYDEDTNDMLKEVQRKVQKTTKHQRKYEEEQQAKKSMNALPRMRKSMAEEEKVQLLTSQEGEEAHLQNLKKHQQIHFWTSQEPDNDCFRESEEEKQYPLEACEENKFHLEAPHRAERQEKPSGEPKREDSELNTENQQVVEEDEEDLQEMGDENLKITNSMMKQANEKKKEAFYALGAGELHKAVDLLTDAIRLNPQLAVLYVNRASVYVKLRKPKAAIRDCDKAIKINPNSPQPYQWRGKAFQLLGHWHKAARNLELASQLDYAEDTNFMLTDVQRKVQKRKQREDDFEQKKAHKILEELEKAQKKALEELERAQKEFLNEQEEAQKKAGGTEEGSESPGATGDIPETKNAKEECGPPGNTFSGELEITQKKDLKDQAKASLQQGRDWDKEVEEESAGQRAVLEEGPSPGRSTDEPKGSLRPIAKSIWDFFESG</sequence>
<reference evidence="5" key="1">
    <citation type="submission" date="2025-05" db="UniProtKB">
        <authorList>
            <consortium name="RefSeq"/>
        </authorList>
    </citation>
    <scope>NUCLEOTIDE SEQUENCE [LARGE SCALE GENOMIC DNA]</scope>
</reference>
<keyword evidence="2 3" id="KW-0802">TPR repeat</keyword>
<feature type="compositionally biased region" description="Basic and acidic residues" evidence="4">
    <location>
        <begin position="721"/>
        <end position="731"/>
    </location>
</feature>
<dbReference type="Pfam" id="PF13432">
    <property type="entry name" value="TPR_16"/>
    <property type="match status" value="2"/>
</dbReference>
<feature type="region of interest" description="Disordered" evidence="4">
    <location>
        <begin position="38"/>
        <end position="93"/>
    </location>
</feature>
<dbReference type="GeneID" id="106495252"/>
<reference evidence="6" key="2">
    <citation type="submission" date="2025-08" db="UniProtKB">
        <authorList>
            <consortium name="RefSeq"/>
        </authorList>
    </citation>
    <scope>IDENTIFICATION</scope>
    <source>
        <tissue evidence="6">Blood</tissue>
    </source>
</reference>
<dbReference type="SMART" id="SM00028">
    <property type="entry name" value="TPR"/>
    <property type="match status" value="9"/>
</dbReference>
<gene>
    <name evidence="6" type="primary">LOC106495252</name>
</gene>
<keyword evidence="5" id="KW-1185">Reference proteome</keyword>
<feature type="region of interest" description="Disordered" evidence="4">
    <location>
        <begin position="372"/>
        <end position="392"/>
    </location>
</feature>